<evidence type="ECO:0000256" key="8">
    <source>
        <dbReference type="ARBA" id="ARBA00022989"/>
    </source>
</evidence>
<proteinExistence type="predicted"/>
<evidence type="ECO:0000256" key="3">
    <source>
        <dbReference type="ARBA" id="ARBA00012438"/>
    </source>
</evidence>
<dbReference type="InterPro" id="IPR050428">
    <property type="entry name" value="TCS_sensor_his_kinase"/>
</dbReference>
<name>A0ABQ5PZK4_9BACT</name>
<dbReference type="Pfam" id="PF02518">
    <property type="entry name" value="HATPase_c"/>
    <property type="match status" value="1"/>
</dbReference>
<dbReference type="InterPro" id="IPR003660">
    <property type="entry name" value="HAMP_dom"/>
</dbReference>
<dbReference type="CDD" id="cd06225">
    <property type="entry name" value="HAMP"/>
    <property type="match status" value="1"/>
</dbReference>
<evidence type="ECO:0000256" key="6">
    <source>
        <dbReference type="ARBA" id="ARBA00022692"/>
    </source>
</evidence>
<comment type="catalytic activity">
    <reaction evidence="1">
        <text>ATP + protein L-histidine = ADP + protein N-phospho-L-histidine.</text>
        <dbReference type="EC" id="2.7.13.3"/>
    </reaction>
</comment>
<keyword evidence="15" id="KW-1185">Reference proteome</keyword>
<dbReference type="InterPro" id="IPR003661">
    <property type="entry name" value="HisK_dim/P_dom"/>
</dbReference>
<evidence type="ECO:0000313" key="15">
    <source>
        <dbReference type="Proteomes" id="UP001165044"/>
    </source>
</evidence>
<dbReference type="PRINTS" id="PR00344">
    <property type="entry name" value="BCTRLSENSOR"/>
</dbReference>
<keyword evidence="4" id="KW-0597">Phosphoprotein</keyword>
<dbReference type="PROSITE" id="PS50885">
    <property type="entry name" value="HAMP"/>
    <property type="match status" value="1"/>
</dbReference>
<keyword evidence="9" id="KW-0902">Two-component regulatory system</keyword>
<evidence type="ECO:0000256" key="2">
    <source>
        <dbReference type="ARBA" id="ARBA00004370"/>
    </source>
</evidence>
<dbReference type="Proteomes" id="UP001165044">
    <property type="component" value="Unassembled WGS sequence"/>
</dbReference>
<dbReference type="SUPFAM" id="SSF55874">
    <property type="entry name" value="ATPase domain of HSP90 chaperone/DNA topoisomerase II/histidine kinase"/>
    <property type="match status" value="1"/>
</dbReference>
<dbReference type="RefSeq" id="WP_285609244.1">
    <property type="nucleotide sequence ID" value="NZ_BSDC01000003.1"/>
</dbReference>
<dbReference type="GO" id="GO:0016301">
    <property type="term" value="F:kinase activity"/>
    <property type="evidence" value="ECO:0007669"/>
    <property type="project" value="UniProtKB-KW"/>
</dbReference>
<keyword evidence="7 14" id="KW-0418">Kinase</keyword>
<dbReference type="SMART" id="SM00387">
    <property type="entry name" value="HATPase_c"/>
    <property type="match status" value="1"/>
</dbReference>
<evidence type="ECO:0000256" key="10">
    <source>
        <dbReference type="ARBA" id="ARBA00023136"/>
    </source>
</evidence>
<dbReference type="Gene3D" id="3.30.565.10">
    <property type="entry name" value="Histidine kinase-like ATPase, C-terminal domain"/>
    <property type="match status" value="1"/>
</dbReference>
<evidence type="ECO:0000256" key="11">
    <source>
        <dbReference type="SAM" id="Phobius"/>
    </source>
</evidence>
<evidence type="ECO:0000313" key="14">
    <source>
        <dbReference type="EMBL" id="GLH67816.1"/>
    </source>
</evidence>
<dbReference type="Gene3D" id="6.10.340.10">
    <property type="match status" value="1"/>
</dbReference>
<feature type="domain" description="HAMP" evidence="13">
    <location>
        <begin position="189"/>
        <end position="242"/>
    </location>
</feature>
<accession>A0ABQ5PZK4</accession>
<evidence type="ECO:0000259" key="12">
    <source>
        <dbReference type="PROSITE" id="PS50109"/>
    </source>
</evidence>
<organism evidence="14 15">
    <name type="scientific">Geothrix edaphica</name>
    <dbReference type="NCBI Taxonomy" id="2927976"/>
    <lineage>
        <taxon>Bacteria</taxon>
        <taxon>Pseudomonadati</taxon>
        <taxon>Acidobacteriota</taxon>
        <taxon>Holophagae</taxon>
        <taxon>Holophagales</taxon>
        <taxon>Holophagaceae</taxon>
        <taxon>Geothrix</taxon>
    </lineage>
</organism>
<comment type="subcellular location">
    <subcellularLocation>
        <location evidence="2">Membrane</location>
    </subcellularLocation>
</comment>
<gene>
    <name evidence="14" type="ORF">GETHED_21800</name>
</gene>
<dbReference type="Pfam" id="PF00512">
    <property type="entry name" value="HisKA"/>
    <property type="match status" value="1"/>
</dbReference>
<feature type="transmembrane region" description="Helical" evidence="11">
    <location>
        <begin position="12"/>
        <end position="35"/>
    </location>
</feature>
<dbReference type="SMART" id="SM00388">
    <property type="entry name" value="HisKA"/>
    <property type="match status" value="1"/>
</dbReference>
<protein>
    <recommendedName>
        <fullName evidence="3">histidine kinase</fullName>
        <ecNumber evidence="3">2.7.13.3</ecNumber>
    </recommendedName>
</protein>
<comment type="caution">
    <text evidence="14">The sequence shown here is derived from an EMBL/GenBank/DDBJ whole genome shotgun (WGS) entry which is preliminary data.</text>
</comment>
<dbReference type="SUPFAM" id="SSF47384">
    <property type="entry name" value="Homodimeric domain of signal transducing histidine kinase"/>
    <property type="match status" value="1"/>
</dbReference>
<evidence type="ECO:0000256" key="7">
    <source>
        <dbReference type="ARBA" id="ARBA00022777"/>
    </source>
</evidence>
<dbReference type="InterPro" id="IPR036097">
    <property type="entry name" value="HisK_dim/P_sf"/>
</dbReference>
<evidence type="ECO:0000256" key="9">
    <source>
        <dbReference type="ARBA" id="ARBA00023012"/>
    </source>
</evidence>
<dbReference type="EMBL" id="BSDC01000003">
    <property type="protein sequence ID" value="GLH67816.1"/>
    <property type="molecule type" value="Genomic_DNA"/>
</dbReference>
<dbReference type="Pfam" id="PF00672">
    <property type="entry name" value="HAMP"/>
    <property type="match status" value="1"/>
</dbReference>
<dbReference type="PROSITE" id="PS50109">
    <property type="entry name" value="HIS_KIN"/>
    <property type="match status" value="1"/>
</dbReference>
<keyword evidence="6 11" id="KW-0812">Transmembrane</keyword>
<dbReference type="Gene3D" id="1.10.287.130">
    <property type="match status" value="1"/>
</dbReference>
<dbReference type="EC" id="2.7.13.3" evidence="3"/>
<keyword evidence="8 11" id="KW-1133">Transmembrane helix</keyword>
<feature type="domain" description="Histidine kinase" evidence="12">
    <location>
        <begin position="250"/>
        <end position="467"/>
    </location>
</feature>
<evidence type="ECO:0000259" key="13">
    <source>
        <dbReference type="PROSITE" id="PS50885"/>
    </source>
</evidence>
<dbReference type="CDD" id="cd00082">
    <property type="entry name" value="HisKA"/>
    <property type="match status" value="1"/>
</dbReference>
<dbReference type="InterPro" id="IPR005467">
    <property type="entry name" value="His_kinase_dom"/>
</dbReference>
<evidence type="ECO:0000256" key="5">
    <source>
        <dbReference type="ARBA" id="ARBA00022679"/>
    </source>
</evidence>
<dbReference type="SMART" id="SM00304">
    <property type="entry name" value="HAMP"/>
    <property type="match status" value="1"/>
</dbReference>
<keyword evidence="5" id="KW-0808">Transferase</keyword>
<keyword evidence="10 11" id="KW-0472">Membrane</keyword>
<dbReference type="InterPro" id="IPR036890">
    <property type="entry name" value="HATPase_C_sf"/>
</dbReference>
<dbReference type="PANTHER" id="PTHR45436:SF5">
    <property type="entry name" value="SENSOR HISTIDINE KINASE TRCS"/>
    <property type="match status" value="1"/>
</dbReference>
<dbReference type="InterPro" id="IPR004358">
    <property type="entry name" value="Sig_transdc_His_kin-like_C"/>
</dbReference>
<dbReference type="SUPFAM" id="SSF158472">
    <property type="entry name" value="HAMP domain-like"/>
    <property type="match status" value="1"/>
</dbReference>
<reference evidence="14" key="1">
    <citation type="journal article" date="2023" name="Antonie Van Leeuwenhoek">
        <title>Mesoterricola silvestris gen. nov., sp. nov., Mesoterricola sediminis sp. nov., Geothrix oryzae sp. nov., Geothrix edaphica sp. nov., Geothrix rubra sp. nov., and Geothrix limicola sp. nov., six novel members of Acidobacteriota isolated from soils.</title>
        <authorList>
            <person name="Itoh H."/>
            <person name="Sugisawa Y."/>
            <person name="Mise K."/>
            <person name="Xu Z."/>
            <person name="Kuniyasu M."/>
            <person name="Ushijima N."/>
            <person name="Kawano K."/>
            <person name="Kobayashi E."/>
            <person name="Shiratori Y."/>
            <person name="Masuda Y."/>
            <person name="Senoo K."/>
        </authorList>
    </citation>
    <scope>NUCLEOTIDE SEQUENCE</scope>
    <source>
        <strain evidence="14">Red802</strain>
    </source>
</reference>
<dbReference type="CDD" id="cd00075">
    <property type="entry name" value="HATPase"/>
    <property type="match status" value="1"/>
</dbReference>
<evidence type="ECO:0000256" key="4">
    <source>
        <dbReference type="ARBA" id="ARBA00022553"/>
    </source>
</evidence>
<sequence length="470" mass="51799">MKRITRTLRFRLTAWYCIALAAGMVVFGGVLLGLAERHLMTNHDEAISLRGATALQILAQGGPGHDFTPWQTTRLARLGKVAIAQNLVGRDLVVYESPELYNASIMDRISALPNSEGEPNALRTFVQNGDYWRVLIIHRHPPGARHSTIWILEELGAVDATLKRLRLAFFHLVPVGLLVSFLGGYMLSGRALAPVTRIITLTKEIEAHSLDRRLPHPGVDDEIGRLVDTLNRMIGRLENAFEAMKRFTADASHELRSPLATIRNTIDVTLEQARTPQEQEAALRSVGEEVDRIRSLAEDLLLLARADSGRMVMQARPVDLAFIVEAQVEARLPQAEEWGLEVQVGPLIHDEILGDEGWLHQVVSNLLSNAIKYTPRGGKVLVDMARTPQALQVIVSDTGPGIPEEDLERIFDRFYRVDPSRTRTRAPGTGLGLAIAAWVVAEHHGTLRAANRPEGGATFTVTLPLGAAHA</sequence>
<dbReference type="InterPro" id="IPR003594">
    <property type="entry name" value="HATPase_dom"/>
</dbReference>
<dbReference type="PANTHER" id="PTHR45436">
    <property type="entry name" value="SENSOR HISTIDINE KINASE YKOH"/>
    <property type="match status" value="1"/>
</dbReference>
<evidence type="ECO:0000256" key="1">
    <source>
        <dbReference type="ARBA" id="ARBA00000085"/>
    </source>
</evidence>